<protein>
    <recommendedName>
        <fullName evidence="3">Hexosyltransferase</fullName>
    </recommendedName>
</protein>
<reference evidence="1" key="1">
    <citation type="submission" date="2023-10" db="EMBL/GenBank/DDBJ databases">
        <authorList>
            <person name="Chen Y."/>
            <person name="Shah S."/>
            <person name="Dougan E. K."/>
            <person name="Thang M."/>
            <person name="Chan C."/>
        </authorList>
    </citation>
    <scope>NUCLEOTIDE SEQUENCE [LARGE SCALE GENOMIC DNA]</scope>
</reference>
<dbReference type="Gene3D" id="3.90.550.50">
    <property type="match status" value="1"/>
</dbReference>
<evidence type="ECO:0000313" key="2">
    <source>
        <dbReference type="Proteomes" id="UP001189429"/>
    </source>
</evidence>
<sequence length="209" mass="23260">MGVGIFSCDETMVFSDKKVPLASGIVPIIVAKNLTAPEGTVEHILNTEIFMNAWELIRTHGNYKQFDWIVKADPDCVFVFSRLQDHLSTIPADGNQYIVNCKVSFGFFGSFEVISRGALDLYYAGAKRCKDELDWASEGEDLYMKDCFDLLGAEAFEDFGMLTDGYCLEPPSPCLSGKVAFHAMKTVGQYFECLEEAERPTSSSETHEA</sequence>
<dbReference type="Proteomes" id="UP001189429">
    <property type="component" value="Unassembled WGS sequence"/>
</dbReference>
<accession>A0ABN9R8P6</accession>
<gene>
    <name evidence="1" type="ORF">PCOR1329_LOCUS17649</name>
</gene>
<organism evidence="1 2">
    <name type="scientific">Prorocentrum cordatum</name>
    <dbReference type="NCBI Taxonomy" id="2364126"/>
    <lineage>
        <taxon>Eukaryota</taxon>
        <taxon>Sar</taxon>
        <taxon>Alveolata</taxon>
        <taxon>Dinophyceae</taxon>
        <taxon>Prorocentrales</taxon>
        <taxon>Prorocentraceae</taxon>
        <taxon>Prorocentrum</taxon>
    </lineage>
</organism>
<name>A0ABN9R8P6_9DINO</name>
<comment type="caution">
    <text evidence="1">The sequence shown here is derived from an EMBL/GenBank/DDBJ whole genome shotgun (WGS) entry which is preliminary data.</text>
</comment>
<evidence type="ECO:0008006" key="3">
    <source>
        <dbReference type="Google" id="ProtNLM"/>
    </source>
</evidence>
<proteinExistence type="predicted"/>
<dbReference type="EMBL" id="CAUYUJ010005502">
    <property type="protein sequence ID" value="CAK0813865.1"/>
    <property type="molecule type" value="Genomic_DNA"/>
</dbReference>
<keyword evidence="2" id="KW-1185">Reference proteome</keyword>
<evidence type="ECO:0000313" key="1">
    <source>
        <dbReference type="EMBL" id="CAK0813865.1"/>
    </source>
</evidence>